<evidence type="ECO:0000256" key="5">
    <source>
        <dbReference type="ARBA" id="ARBA00022989"/>
    </source>
</evidence>
<dbReference type="GO" id="GO:0005886">
    <property type="term" value="C:plasma membrane"/>
    <property type="evidence" value="ECO:0007669"/>
    <property type="project" value="UniProtKB-SubCell"/>
</dbReference>
<dbReference type="KEGG" id="tae:TepiRe1_0243"/>
<evidence type="ECO:0000259" key="8">
    <source>
        <dbReference type="Pfam" id="PF00892"/>
    </source>
</evidence>
<evidence type="ECO:0000313" key="9">
    <source>
        <dbReference type="EMBL" id="CCP24931.1"/>
    </source>
</evidence>
<evidence type="ECO:0000256" key="3">
    <source>
        <dbReference type="ARBA" id="ARBA00022475"/>
    </source>
</evidence>
<evidence type="ECO:0000313" key="10">
    <source>
        <dbReference type="Proteomes" id="UP000010802"/>
    </source>
</evidence>
<comment type="subcellular location">
    <subcellularLocation>
        <location evidence="1">Cell membrane</location>
        <topology evidence="1">Multi-pass membrane protein</topology>
    </subcellularLocation>
</comment>
<feature type="domain" description="EamA" evidence="8">
    <location>
        <begin position="7"/>
        <end position="140"/>
    </location>
</feature>
<dbReference type="KEGG" id="tep:TepRe1_0229"/>
<dbReference type="InterPro" id="IPR050638">
    <property type="entry name" value="AA-Vitamin_Transporters"/>
</dbReference>
<dbReference type="AlphaFoldDB" id="F4LSX4"/>
<keyword evidence="3" id="KW-1003">Cell membrane</keyword>
<feature type="domain" description="EamA" evidence="8">
    <location>
        <begin position="154"/>
        <end position="288"/>
    </location>
</feature>
<evidence type="ECO:0000256" key="2">
    <source>
        <dbReference type="ARBA" id="ARBA00007362"/>
    </source>
</evidence>
<dbReference type="Proteomes" id="UP000010802">
    <property type="component" value="Chromosome"/>
</dbReference>
<gene>
    <name evidence="9" type="ordered locus">TEPIRE1_0243</name>
</gene>
<protein>
    <recommendedName>
        <fullName evidence="8">EamA domain-containing protein</fullName>
    </recommendedName>
</protein>
<comment type="similarity">
    <text evidence="2">Belongs to the EamA transporter family.</text>
</comment>
<name>F4LSX4_TEPAE</name>
<evidence type="ECO:0000256" key="1">
    <source>
        <dbReference type="ARBA" id="ARBA00004651"/>
    </source>
</evidence>
<dbReference type="Pfam" id="PF00892">
    <property type="entry name" value="EamA"/>
    <property type="match status" value="2"/>
</dbReference>
<dbReference type="PATRIC" id="fig|1209989.3.peg.266"/>
<dbReference type="InterPro" id="IPR000620">
    <property type="entry name" value="EamA_dom"/>
</dbReference>
<feature type="transmembrane region" description="Helical" evidence="7">
    <location>
        <begin position="249"/>
        <end position="267"/>
    </location>
</feature>
<feature type="transmembrane region" description="Helical" evidence="7">
    <location>
        <begin position="95"/>
        <end position="116"/>
    </location>
</feature>
<proteinExistence type="inferred from homology"/>
<feature type="transmembrane region" description="Helical" evidence="7">
    <location>
        <begin position="153"/>
        <end position="173"/>
    </location>
</feature>
<dbReference type="PANTHER" id="PTHR32322:SF18">
    <property type="entry name" value="S-ADENOSYLMETHIONINE_S-ADENOSYLHOMOCYSTEINE TRANSPORTER"/>
    <property type="match status" value="1"/>
</dbReference>
<evidence type="ECO:0000256" key="7">
    <source>
        <dbReference type="SAM" id="Phobius"/>
    </source>
</evidence>
<feature type="transmembrane region" description="Helical" evidence="7">
    <location>
        <begin position="123"/>
        <end position="141"/>
    </location>
</feature>
<dbReference type="OrthoDB" id="9799821at2"/>
<dbReference type="RefSeq" id="WP_013777361.1">
    <property type="nucleotide sequence ID" value="NC_015519.1"/>
</dbReference>
<feature type="transmembrane region" description="Helical" evidence="7">
    <location>
        <begin position="185"/>
        <end position="207"/>
    </location>
</feature>
<evidence type="ECO:0000256" key="6">
    <source>
        <dbReference type="ARBA" id="ARBA00023136"/>
    </source>
</evidence>
<dbReference type="EMBL" id="HF563609">
    <property type="protein sequence ID" value="CCP24931.1"/>
    <property type="molecule type" value="Genomic_DNA"/>
</dbReference>
<keyword evidence="6 7" id="KW-0472">Membrane</keyword>
<sequence>MSSEKRMYISLFSVACFWGTSWSVSKIGLRELSPVHLAVLRFILASIIFFCIVKLFYRDYVIEREDRKWLWILGFLGVVLYFFIQYYGLDMTTTVNSSILIATSPIFTIFLSAKLFHQEKLNYSDLLGILIAFVGVFLVFTAGKGISIGRSTIYGDLLLLLNSLVWALFTVLGKNLVDKYDPFVVMAYINIYATITVLPIAFTPAFINSVKAASITTWAAALYLAVFCSVYSYYMWYKGIKTIGASKTAVFNYVNPMVAVIIGIILLKEDWNIYTIIGGILVFIGVYAASARKGDERIETVDS</sequence>
<keyword evidence="5 7" id="KW-1133">Transmembrane helix</keyword>
<dbReference type="HOGENOM" id="CLU_033863_4_1_9"/>
<evidence type="ECO:0000256" key="4">
    <source>
        <dbReference type="ARBA" id="ARBA00022692"/>
    </source>
</evidence>
<dbReference type="eggNOG" id="COG0697">
    <property type="taxonomic scope" value="Bacteria"/>
</dbReference>
<dbReference type="Gene3D" id="1.10.3730.20">
    <property type="match status" value="1"/>
</dbReference>
<dbReference type="SUPFAM" id="SSF103481">
    <property type="entry name" value="Multidrug resistance efflux transporter EmrE"/>
    <property type="match status" value="2"/>
</dbReference>
<keyword evidence="10" id="KW-1185">Reference proteome</keyword>
<dbReference type="PANTHER" id="PTHR32322">
    <property type="entry name" value="INNER MEMBRANE TRANSPORTER"/>
    <property type="match status" value="1"/>
</dbReference>
<dbReference type="InterPro" id="IPR037185">
    <property type="entry name" value="EmrE-like"/>
</dbReference>
<feature type="transmembrane region" description="Helical" evidence="7">
    <location>
        <begin position="69"/>
        <end position="89"/>
    </location>
</feature>
<keyword evidence="4 7" id="KW-0812">Transmembrane</keyword>
<organism evidence="9 10">
    <name type="scientific">Tepidanaerobacter acetatoxydans (strain DSM 21804 / JCM 16047 / Re1)</name>
    <dbReference type="NCBI Taxonomy" id="1209989"/>
    <lineage>
        <taxon>Bacteria</taxon>
        <taxon>Bacillati</taxon>
        <taxon>Bacillota</taxon>
        <taxon>Clostridia</taxon>
        <taxon>Thermosediminibacterales</taxon>
        <taxon>Tepidanaerobacteraceae</taxon>
        <taxon>Tepidanaerobacter</taxon>
    </lineage>
</organism>
<feature type="transmembrane region" description="Helical" evidence="7">
    <location>
        <begin position="213"/>
        <end position="237"/>
    </location>
</feature>
<reference evidence="10" key="1">
    <citation type="journal article" date="2013" name="Genome Announc.">
        <title>First genome sequence of a syntrophic acetate-oxidizing bacterium, Tepidanaerobacter acetatoxydans strain Re1.</title>
        <authorList>
            <person name="Manzoor S."/>
            <person name="Bongcam-Rudloff E."/>
            <person name="Schnurer A."/>
            <person name="Muller B."/>
        </authorList>
    </citation>
    <scope>NUCLEOTIDE SEQUENCE [LARGE SCALE GENOMIC DNA]</scope>
    <source>
        <strain evidence="10">Re1</strain>
    </source>
</reference>
<feature type="transmembrane region" description="Helical" evidence="7">
    <location>
        <begin position="273"/>
        <end position="290"/>
    </location>
</feature>
<accession>L0RVT0</accession>
<accession>F4LSX4</accession>
<feature type="transmembrane region" description="Helical" evidence="7">
    <location>
        <begin position="39"/>
        <end position="57"/>
    </location>
</feature>